<accession>A0A9P9D723</accession>
<dbReference type="PANTHER" id="PTHR16861">
    <property type="entry name" value="GLYCOPROTEIN 38"/>
    <property type="match status" value="1"/>
</dbReference>
<evidence type="ECO:0000313" key="3">
    <source>
        <dbReference type="EMBL" id="KAH7113768.1"/>
    </source>
</evidence>
<proteinExistence type="predicted"/>
<organism evidence="3 4">
    <name type="scientific">Dendryphion nanum</name>
    <dbReference type="NCBI Taxonomy" id="256645"/>
    <lineage>
        <taxon>Eukaryota</taxon>
        <taxon>Fungi</taxon>
        <taxon>Dikarya</taxon>
        <taxon>Ascomycota</taxon>
        <taxon>Pezizomycotina</taxon>
        <taxon>Dothideomycetes</taxon>
        <taxon>Pleosporomycetidae</taxon>
        <taxon>Pleosporales</taxon>
        <taxon>Torulaceae</taxon>
        <taxon>Dendryphion</taxon>
    </lineage>
</organism>
<sequence>MQTEIQMYEKLQYMYSWCHACIPFLCFDIQSLDAKVGKVLRLSFVFTVQEQQMAGVKSSSDSQCTTLVALSPEDVHELRTPTMKSRPHLVLANPHQFIYKHNIRRSNLSEVRLLPTPTIMTCRGTLLIQFPVGEICDTVRSSGCGYSLCDDGRQQQCYGSSEKEPQEGKRLQSWGCPNKSEFSGGSHCPSVFDQYADLDTGKTSCGCKNNLVECSDRYASLKVTSPNTSSRLLSSAPAPSPSPASSVQSEPLPPPPQTFQTHVSSSPSLQSSTQSFNHQPTIPSSSHSSSFTISPSLSSSSPGLLPTTPSPNPQPPSFTPSSPSNPPPTFTTATLAGIIVGSIAGLAFIAVFIWLLLSHLGVVRGRRAVNEDIVVTEPPPPPYWRVEEGERDCETERGERMGDRAGVVHELGTEVGPFEMKS</sequence>
<keyword evidence="2" id="KW-1133">Transmembrane helix</keyword>
<evidence type="ECO:0000313" key="4">
    <source>
        <dbReference type="Proteomes" id="UP000700596"/>
    </source>
</evidence>
<dbReference type="Proteomes" id="UP000700596">
    <property type="component" value="Unassembled WGS sequence"/>
</dbReference>
<feature type="compositionally biased region" description="Pro residues" evidence="1">
    <location>
        <begin position="308"/>
        <end position="328"/>
    </location>
</feature>
<reference evidence="3" key="1">
    <citation type="journal article" date="2021" name="Nat. Commun.">
        <title>Genetic determinants of endophytism in the Arabidopsis root mycobiome.</title>
        <authorList>
            <person name="Mesny F."/>
            <person name="Miyauchi S."/>
            <person name="Thiergart T."/>
            <person name="Pickel B."/>
            <person name="Atanasova L."/>
            <person name="Karlsson M."/>
            <person name="Huettel B."/>
            <person name="Barry K.W."/>
            <person name="Haridas S."/>
            <person name="Chen C."/>
            <person name="Bauer D."/>
            <person name="Andreopoulos W."/>
            <person name="Pangilinan J."/>
            <person name="LaButti K."/>
            <person name="Riley R."/>
            <person name="Lipzen A."/>
            <person name="Clum A."/>
            <person name="Drula E."/>
            <person name="Henrissat B."/>
            <person name="Kohler A."/>
            <person name="Grigoriev I.V."/>
            <person name="Martin F.M."/>
            <person name="Hacquard S."/>
        </authorList>
    </citation>
    <scope>NUCLEOTIDE SEQUENCE</scope>
    <source>
        <strain evidence="3">MPI-CAGE-CH-0243</strain>
    </source>
</reference>
<feature type="compositionally biased region" description="Low complexity" evidence="1">
    <location>
        <begin position="264"/>
        <end position="307"/>
    </location>
</feature>
<evidence type="ECO:0000256" key="1">
    <source>
        <dbReference type="SAM" id="MobiDB-lite"/>
    </source>
</evidence>
<evidence type="ECO:0000256" key="2">
    <source>
        <dbReference type="SAM" id="Phobius"/>
    </source>
</evidence>
<keyword evidence="2" id="KW-0812">Transmembrane</keyword>
<protein>
    <submittedName>
        <fullName evidence="3">Uncharacterized protein</fullName>
    </submittedName>
</protein>
<dbReference type="EMBL" id="JAGMWT010000018">
    <property type="protein sequence ID" value="KAH7113768.1"/>
    <property type="molecule type" value="Genomic_DNA"/>
</dbReference>
<feature type="region of interest" description="Disordered" evidence="1">
    <location>
        <begin position="225"/>
        <end position="328"/>
    </location>
</feature>
<name>A0A9P9D723_9PLEO</name>
<dbReference type="AlphaFoldDB" id="A0A9P9D723"/>
<feature type="transmembrane region" description="Helical" evidence="2">
    <location>
        <begin position="335"/>
        <end position="357"/>
    </location>
</feature>
<gene>
    <name evidence="3" type="ORF">B0J11DRAFT_511281</name>
</gene>
<keyword evidence="2" id="KW-0472">Membrane</keyword>
<keyword evidence="4" id="KW-1185">Reference proteome</keyword>
<dbReference type="PANTHER" id="PTHR16861:SF4">
    <property type="entry name" value="SH3 DOMAIN PROTEIN (AFU_ORTHOLOGUE AFUA_1G13610)"/>
    <property type="match status" value="1"/>
</dbReference>
<comment type="caution">
    <text evidence="3">The sequence shown here is derived from an EMBL/GenBank/DDBJ whole genome shotgun (WGS) entry which is preliminary data.</text>
</comment>